<feature type="signal peptide" evidence="1">
    <location>
        <begin position="1"/>
        <end position="22"/>
    </location>
</feature>
<gene>
    <name evidence="2" type="ORF">B7G68_09990</name>
</gene>
<dbReference type="Proteomes" id="UP000240527">
    <property type="component" value="Chromosome"/>
</dbReference>
<proteinExistence type="predicted"/>
<accession>A0ABN5ISY0</accession>
<dbReference type="EMBL" id="CP027850">
    <property type="protein sequence ID" value="AVQ02150.1"/>
    <property type="molecule type" value="Genomic_DNA"/>
</dbReference>
<evidence type="ECO:0000313" key="3">
    <source>
        <dbReference type="Proteomes" id="UP000240527"/>
    </source>
</evidence>
<evidence type="ECO:0000256" key="1">
    <source>
        <dbReference type="SAM" id="SignalP"/>
    </source>
</evidence>
<reference evidence="2 3" key="1">
    <citation type="journal article" date="2015" name="Biotechnol. Bioeng.">
        <title>Genome sequence and phenotypic characterization of Caulobacter segnis.</title>
        <authorList>
            <person name="Patel S."/>
            <person name="Fletcher B."/>
            <person name="Scott D.C."/>
            <person name="Ely B."/>
        </authorList>
    </citation>
    <scope>NUCLEOTIDE SEQUENCE [LARGE SCALE GENOMIC DNA]</scope>
    <source>
        <strain evidence="2 3">TK0059</strain>
    </source>
</reference>
<evidence type="ECO:0000313" key="2">
    <source>
        <dbReference type="EMBL" id="AVQ02150.1"/>
    </source>
</evidence>
<name>A0ABN5ISY0_9CAUL</name>
<keyword evidence="3" id="KW-1185">Reference proteome</keyword>
<organism evidence="2 3">
    <name type="scientific">Caulobacter segnis</name>
    <dbReference type="NCBI Taxonomy" id="88688"/>
    <lineage>
        <taxon>Bacteria</taxon>
        <taxon>Pseudomonadati</taxon>
        <taxon>Pseudomonadota</taxon>
        <taxon>Alphaproteobacteria</taxon>
        <taxon>Caulobacterales</taxon>
        <taxon>Caulobacteraceae</taxon>
        <taxon>Caulobacter</taxon>
    </lineage>
</organism>
<feature type="chain" id="PRO_5045469477" evidence="1">
    <location>
        <begin position="23"/>
        <end position="229"/>
    </location>
</feature>
<dbReference type="RefSeq" id="WP_013079077.1">
    <property type="nucleotide sequence ID" value="NZ_CP027850.1"/>
</dbReference>
<keyword evidence="1" id="KW-0732">Signal</keyword>
<protein>
    <submittedName>
        <fullName evidence="2">Uncharacterized protein</fullName>
    </submittedName>
</protein>
<sequence>MRRMLLSVGVVALLATGSVASARQSDTLIGDSRRQQGLESEMGRLRMGQTGGARAGVCPLVRGASAEINTYVTARLRQVADQVGAEYAHHDCEPNVVVLFSPNPDELVAEATRAKRFNYRGVAAQDVERFKTSSQPVRWIHGSATPGFKTHDARPYNALVIVDSNKAADIKVSTLADYVSLIALADVRVRPAPAEGSIMNLFDSAADGTPQAMTEADRAYLRAVHSRRY</sequence>